<evidence type="ECO:0000256" key="5">
    <source>
        <dbReference type="ARBA" id="ARBA00023110"/>
    </source>
</evidence>
<evidence type="ECO:0000256" key="1">
    <source>
        <dbReference type="ARBA" id="ARBA00000971"/>
    </source>
</evidence>
<protein>
    <recommendedName>
        <fullName evidence="10">Peptidyl-prolyl cis-trans isomerase</fullName>
        <ecNumber evidence="10">5.2.1.8</ecNumber>
    </recommendedName>
</protein>
<keyword evidence="5 9" id="KW-0697">Rotamase</keyword>
<accession>A0AAW8B7P8</accession>
<evidence type="ECO:0000256" key="9">
    <source>
        <dbReference type="PROSITE-ProRule" id="PRU00277"/>
    </source>
</evidence>
<dbReference type="Gene3D" id="3.10.50.40">
    <property type="match status" value="1"/>
</dbReference>
<keyword evidence="4" id="KW-0963">Cytoplasm</keyword>
<comment type="function">
    <text evidence="8">Also involved in hydrogenase metallocenter assembly, probably by participating in the nickel insertion step. This function in hydrogenase biosynthesis requires chaperone activity and the presence of the metal-binding domain, but not PPIase activity.</text>
</comment>
<dbReference type="PROSITE" id="PS50059">
    <property type="entry name" value="FKBP_PPIASE"/>
    <property type="match status" value="1"/>
</dbReference>
<evidence type="ECO:0000256" key="10">
    <source>
        <dbReference type="RuleBase" id="RU003915"/>
    </source>
</evidence>
<dbReference type="EMBL" id="JAUUUU010000007">
    <property type="protein sequence ID" value="MDP1521412.1"/>
    <property type="molecule type" value="Genomic_DNA"/>
</dbReference>
<dbReference type="Pfam" id="PF00254">
    <property type="entry name" value="FKBP_C"/>
    <property type="match status" value="1"/>
</dbReference>
<keyword evidence="6" id="KW-0143">Chaperone</keyword>
<keyword evidence="13" id="KW-1185">Reference proteome</keyword>
<dbReference type="GO" id="GO:0005737">
    <property type="term" value="C:cytoplasm"/>
    <property type="evidence" value="ECO:0007669"/>
    <property type="project" value="UniProtKB-SubCell"/>
</dbReference>
<evidence type="ECO:0000256" key="6">
    <source>
        <dbReference type="ARBA" id="ARBA00023186"/>
    </source>
</evidence>
<dbReference type="PANTHER" id="PTHR47861">
    <property type="entry name" value="FKBP-TYPE PEPTIDYL-PROLYL CIS-TRANS ISOMERASE SLYD"/>
    <property type="match status" value="1"/>
</dbReference>
<dbReference type="PANTHER" id="PTHR47861:SF3">
    <property type="entry name" value="FKBP-TYPE PEPTIDYL-PROLYL CIS-TRANS ISOMERASE SLYD"/>
    <property type="match status" value="1"/>
</dbReference>
<name>A0AAW8B7P8_9GAMM</name>
<dbReference type="RefSeq" id="WP_305171077.1">
    <property type="nucleotide sequence ID" value="NZ_JAUUUU010000007.1"/>
</dbReference>
<dbReference type="InterPro" id="IPR001179">
    <property type="entry name" value="PPIase_FKBP_dom"/>
</dbReference>
<evidence type="ECO:0000256" key="7">
    <source>
        <dbReference type="ARBA" id="ARBA00023235"/>
    </source>
</evidence>
<evidence type="ECO:0000256" key="3">
    <source>
        <dbReference type="ARBA" id="ARBA00006577"/>
    </source>
</evidence>
<gene>
    <name evidence="12" type="ORF">Q8A57_10570</name>
</gene>
<evidence type="ECO:0000313" key="12">
    <source>
        <dbReference type="EMBL" id="MDP1521412.1"/>
    </source>
</evidence>
<organism evidence="12 13">
    <name type="scientific">Porticoccus litoralis</name>
    <dbReference type="NCBI Taxonomy" id="434086"/>
    <lineage>
        <taxon>Bacteria</taxon>
        <taxon>Pseudomonadati</taxon>
        <taxon>Pseudomonadota</taxon>
        <taxon>Gammaproteobacteria</taxon>
        <taxon>Cellvibrionales</taxon>
        <taxon>Porticoccaceae</taxon>
        <taxon>Porticoccus</taxon>
    </lineage>
</organism>
<dbReference type="InterPro" id="IPR046357">
    <property type="entry name" value="PPIase_dom_sf"/>
</dbReference>
<dbReference type="EC" id="5.2.1.8" evidence="10"/>
<reference evidence="12" key="2">
    <citation type="submission" date="2023-08" db="EMBL/GenBank/DDBJ databases">
        <authorList>
            <person name="Luo J."/>
        </authorList>
    </citation>
    <scope>NUCLEOTIDE SEQUENCE</scope>
    <source>
        <strain evidence="12">DSM 25064</strain>
    </source>
</reference>
<comment type="caution">
    <text evidence="12">The sequence shown here is derived from an EMBL/GenBank/DDBJ whole genome shotgun (WGS) entry which is preliminary data.</text>
</comment>
<dbReference type="AlphaFoldDB" id="A0AAW8B7P8"/>
<evidence type="ECO:0000313" key="13">
    <source>
        <dbReference type="Proteomes" id="UP001178354"/>
    </source>
</evidence>
<comment type="catalytic activity">
    <reaction evidence="1 9 10">
        <text>[protein]-peptidylproline (omega=180) = [protein]-peptidylproline (omega=0)</text>
        <dbReference type="Rhea" id="RHEA:16237"/>
        <dbReference type="Rhea" id="RHEA-COMP:10747"/>
        <dbReference type="Rhea" id="RHEA-COMP:10748"/>
        <dbReference type="ChEBI" id="CHEBI:83833"/>
        <dbReference type="ChEBI" id="CHEBI:83834"/>
        <dbReference type="EC" id="5.2.1.8"/>
    </reaction>
</comment>
<dbReference type="GO" id="GO:0042026">
    <property type="term" value="P:protein refolding"/>
    <property type="evidence" value="ECO:0007669"/>
    <property type="project" value="UniProtKB-ARBA"/>
</dbReference>
<evidence type="ECO:0000259" key="11">
    <source>
        <dbReference type="PROSITE" id="PS50059"/>
    </source>
</evidence>
<evidence type="ECO:0000256" key="4">
    <source>
        <dbReference type="ARBA" id="ARBA00022490"/>
    </source>
</evidence>
<dbReference type="GO" id="GO:0003755">
    <property type="term" value="F:peptidyl-prolyl cis-trans isomerase activity"/>
    <property type="evidence" value="ECO:0007669"/>
    <property type="project" value="UniProtKB-UniRule"/>
</dbReference>
<evidence type="ECO:0000256" key="8">
    <source>
        <dbReference type="ARBA" id="ARBA00037071"/>
    </source>
</evidence>
<dbReference type="SUPFAM" id="SSF54534">
    <property type="entry name" value="FKBP-like"/>
    <property type="match status" value="1"/>
</dbReference>
<dbReference type="Proteomes" id="UP001178354">
    <property type="component" value="Unassembled WGS sequence"/>
</dbReference>
<comment type="subcellular location">
    <subcellularLocation>
        <location evidence="2">Cytoplasm</location>
    </subcellularLocation>
</comment>
<keyword evidence="7 9" id="KW-0413">Isomerase</keyword>
<comment type="similarity">
    <text evidence="3 10">Belongs to the FKBP-type PPIase family.</text>
</comment>
<proteinExistence type="inferred from homology"/>
<sequence>MKVQDNAVVAFHYTMTDENGEVVETSQNEEAATFICGYRNMIEPLEASMLGKEPGDKYSITLPPEMAYGRLLTDNEMRVGLKNLHYEGKLEPGMTVPLRTKEGLRPVTILKVGKFNADIDINHPLAGKTLTFDVEIVDVRESTQEERDHGHVHGDKGCGK</sequence>
<feature type="domain" description="PPIase FKBP-type" evidence="11">
    <location>
        <begin position="6"/>
        <end position="69"/>
    </location>
</feature>
<evidence type="ECO:0000256" key="2">
    <source>
        <dbReference type="ARBA" id="ARBA00004496"/>
    </source>
</evidence>
<reference evidence="12" key="1">
    <citation type="journal article" date="2010" name="Int. J. Syst. Evol. Microbiol.">
        <title>Porticoccus litoralis gen. nov., sp. nov., a gammaproteobacterium isolated from the Yellow Sea.</title>
        <authorList>
            <person name="Oh H.M."/>
            <person name="Kim H."/>
            <person name="Kim K.M."/>
            <person name="Min G.S."/>
            <person name="Cho J.C."/>
        </authorList>
    </citation>
    <scope>NUCLEOTIDE SEQUENCE</scope>
    <source>
        <strain evidence="12">DSM 25064</strain>
    </source>
</reference>